<evidence type="ECO:0000313" key="2">
    <source>
        <dbReference type="Proteomes" id="UP001056120"/>
    </source>
</evidence>
<evidence type="ECO:0000313" key="1">
    <source>
        <dbReference type="EMBL" id="KAI3725959.1"/>
    </source>
</evidence>
<protein>
    <submittedName>
        <fullName evidence="1">Uncharacterized protein</fullName>
    </submittedName>
</protein>
<sequence>MKATLKWHNKTYRCWIIEDDKDWFPEWTLPDSDKLPESDQIGTEPGAAVEGIPAVTLDSKGLQESTLHGGVKSPRWDLAKWALCFPTFWNSG</sequence>
<reference evidence="2" key="1">
    <citation type="journal article" date="2022" name="Mol. Ecol. Resour.">
        <title>The genomes of chicory, endive, great burdock and yacon provide insights into Asteraceae palaeo-polyploidization history and plant inulin production.</title>
        <authorList>
            <person name="Fan W."/>
            <person name="Wang S."/>
            <person name="Wang H."/>
            <person name="Wang A."/>
            <person name="Jiang F."/>
            <person name="Liu H."/>
            <person name="Zhao H."/>
            <person name="Xu D."/>
            <person name="Zhang Y."/>
        </authorList>
    </citation>
    <scope>NUCLEOTIDE SEQUENCE [LARGE SCALE GENOMIC DNA]</scope>
    <source>
        <strain evidence="2">cv. Yunnan</strain>
    </source>
</reference>
<comment type="caution">
    <text evidence="1">The sequence shown here is derived from an EMBL/GenBank/DDBJ whole genome shotgun (WGS) entry which is preliminary data.</text>
</comment>
<proteinExistence type="predicted"/>
<reference evidence="1 2" key="2">
    <citation type="journal article" date="2022" name="Mol. Ecol. Resour.">
        <title>The genomes of chicory, endive, great burdock and yacon provide insights into Asteraceae paleo-polyploidization history and plant inulin production.</title>
        <authorList>
            <person name="Fan W."/>
            <person name="Wang S."/>
            <person name="Wang H."/>
            <person name="Wang A."/>
            <person name="Jiang F."/>
            <person name="Liu H."/>
            <person name="Zhao H."/>
            <person name="Xu D."/>
            <person name="Zhang Y."/>
        </authorList>
    </citation>
    <scope>NUCLEOTIDE SEQUENCE [LARGE SCALE GENOMIC DNA]</scope>
    <source>
        <strain evidence="2">cv. Yunnan</strain>
        <tissue evidence="1">Leaves</tissue>
    </source>
</reference>
<accession>A0ACB9BV83</accession>
<organism evidence="1 2">
    <name type="scientific">Smallanthus sonchifolius</name>
    <dbReference type="NCBI Taxonomy" id="185202"/>
    <lineage>
        <taxon>Eukaryota</taxon>
        <taxon>Viridiplantae</taxon>
        <taxon>Streptophyta</taxon>
        <taxon>Embryophyta</taxon>
        <taxon>Tracheophyta</taxon>
        <taxon>Spermatophyta</taxon>
        <taxon>Magnoliopsida</taxon>
        <taxon>eudicotyledons</taxon>
        <taxon>Gunneridae</taxon>
        <taxon>Pentapetalae</taxon>
        <taxon>asterids</taxon>
        <taxon>campanulids</taxon>
        <taxon>Asterales</taxon>
        <taxon>Asteraceae</taxon>
        <taxon>Asteroideae</taxon>
        <taxon>Heliantheae alliance</taxon>
        <taxon>Millerieae</taxon>
        <taxon>Smallanthus</taxon>
    </lineage>
</organism>
<keyword evidence="2" id="KW-1185">Reference proteome</keyword>
<gene>
    <name evidence="1" type="ORF">L1987_65755</name>
</gene>
<dbReference type="EMBL" id="CM042039">
    <property type="protein sequence ID" value="KAI3725959.1"/>
    <property type="molecule type" value="Genomic_DNA"/>
</dbReference>
<name>A0ACB9BV83_9ASTR</name>
<dbReference type="Proteomes" id="UP001056120">
    <property type="component" value="Linkage Group LG22"/>
</dbReference>